<organism evidence="2 3">
    <name type="scientific">Echinicola vietnamensis (strain DSM 17526 / LMG 23754 / KMM 6221)</name>
    <dbReference type="NCBI Taxonomy" id="926556"/>
    <lineage>
        <taxon>Bacteria</taxon>
        <taxon>Pseudomonadati</taxon>
        <taxon>Bacteroidota</taxon>
        <taxon>Cytophagia</taxon>
        <taxon>Cytophagales</taxon>
        <taxon>Cyclobacteriaceae</taxon>
        <taxon>Echinicola</taxon>
    </lineage>
</organism>
<dbReference type="InterPro" id="IPR036163">
    <property type="entry name" value="HMA_dom_sf"/>
</dbReference>
<sequence length="65" mass="6998">MIQLKTNIKCGGCIETVTPKLDALPNSKWQVDLNDPKKTLTVTGDATETEVKTALEAAGYHGEPI</sequence>
<dbReference type="InterPro" id="IPR006121">
    <property type="entry name" value="HMA_dom"/>
</dbReference>
<dbReference type="STRING" id="926556.Echvi_1508"/>
<protein>
    <submittedName>
        <fullName evidence="2">Copper chaperone</fullName>
    </submittedName>
</protein>
<gene>
    <name evidence="2" type="ordered locus">Echvi_1508</name>
</gene>
<dbReference type="EMBL" id="CP003346">
    <property type="protein sequence ID" value="AGA77773.1"/>
    <property type="molecule type" value="Genomic_DNA"/>
</dbReference>
<accession>L0FXJ4</accession>
<dbReference type="PROSITE" id="PS50846">
    <property type="entry name" value="HMA_2"/>
    <property type="match status" value="1"/>
</dbReference>
<feature type="domain" description="HMA" evidence="1">
    <location>
        <begin position="1"/>
        <end position="63"/>
    </location>
</feature>
<dbReference type="GO" id="GO:0046872">
    <property type="term" value="F:metal ion binding"/>
    <property type="evidence" value="ECO:0007669"/>
    <property type="project" value="InterPro"/>
</dbReference>
<dbReference type="CDD" id="cd00371">
    <property type="entry name" value="HMA"/>
    <property type="match status" value="1"/>
</dbReference>
<dbReference type="eggNOG" id="COG2608">
    <property type="taxonomic scope" value="Bacteria"/>
</dbReference>
<dbReference type="Gene3D" id="3.30.70.100">
    <property type="match status" value="1"/>
</dbReference>
<dbReference type="SUPFAM" id="SSF55008">
    <property type="entry name" value="HMA, heavy metal-associated domain"/>
    <property type="match status" value="1"/>
</dbReference>
<evidence type="ECO:0000313" key="3">
    <source>
        <dbReference type="Proteomes" id="UP000010796"/>
    </source>
</evidence>
<dbReference type="HOGENOM" id="CLU_134973_7_3_10"/>
<name>L0FXJ4_ECHVK</name>
<dbReference type="Pfam" id="PF00403">
    <property type="entry name" value="HMA"/>
    <property type="match status" value="1"/>
</dbReference>
<dbReference type="Proteomes" id="UP000010796">
    <property type="component" value="Chromosome"/>
</dbReference>
<reference evidence="3" key="1">
    <citation type="submission" date="2012-02" db="EMBL/GenBank/DDBJ databases">
        <title>The complete genome of Echinicola vietnamensis DSM 17526.</title>
        <authorList>
            <person name="Lucas S."/>
            <person name="Copeland A."/>
            <person name="Lapidus A."/>
            <person name="Glavina del Rio T."/>
            <person name="Dalin E."/>
            <person name="Tice H."/>
            <person name="Bruce D."/>
            <person name="Goodwin L."/>
            <person name="Pitluck S."/>
            <person name="Peters L."/>
            <person name="Ovchinnikova G."/>
            <person name="Teshima H."/>
            <person name="Kyrpides N."/>
            <person name="Mavromatis K."/>
            <person name="Ivanova N."/>
            <person name="Brettin T."/>
            <person name="Detter J.C."/>
            <person name="Han C."/>
            <person name="Larimer F."/>
            <person name="Land M."/>
            <person name="Hauser L."/>
            <person name="Markowitz V."/>
            <person name="Cheng J.-F."/>
            <person name="Hugenholtz P."/>
            <person name="Woyke T."/>
            <person name="Wu D."/>
            <person name="Brambilla E."/>
            <person name="Klenk H.-P."/>
            <person name="Eisen J.A."/>
        </authorList>
    </citation>
    <scope>NUCLEOTIDE SEQUENCE [LARGE SCALE GENOMIC DNA]</scope>
    <source>
        <strain evidence="3">DSM 17526 / LMG 23754 / KMM 6221</strain>
    </source>
</reference>
<evidence type="ECO:0000313" key="2">
    <source>
        <dbReference type="EMBL" id="AGA77773.1"/>
    </source>
</evidence>
<proteinExistence type="predicted"/>
<dbReference type="KEGG" id="evi:Echvi_1508"/>
<dbReference type="RefSeq" id="WP_015265336.1">
    <property type="nucleotide sequence ID" value="NC_019904.1"/>
</dbReference>
<keyword evidence="3" id="KW-1185">Reference proteome</keyword>
<dbReference type="AlphaFoldDB" id="L0FXJ4"/>
<dbReference type="PATRIC" id="fig|926556.3.peg.1599"/>
<evidence type="ECO:0000259" key="1">
    <source>
        <dbReference type="PROSITE" id="PS50846"/>
    </source>
</evidence>
<dbReference type="OrthoDB" id="677920at2"/>